<dbReference type="Proteomes" id="UP000199225">
    <property type="component" value="Unassembled WGS sequence"/>
</dbReference>
<dbReference type="EMBL" id="FNEV01000010">
    <property type="protein sequence ID" value="SDJ67795.1"/>
    <property type="molecule type" value="Genomic_DNA"/>
</dbReference>
<dbReference type="STRING" id="86666.SAMN04490247_2803"/>
<gene>
    <name evidence="2" type="ORF">SAMN04490247_2803</name>
</gene>
<dbReference type="InterPro" id="IPR035240">
    <property type="entry name" value="SprT_Zn_ribbon"/>
</dbReference>
<dbReference type="RefSeq" id="WP_093194482.1">
    <property type="nucleotide sequence ID" value="NZ_FNEV01000010.1"/>
</dbReference>
<evidence type="ECO:0000259" key="1">
    <source>
        <dbReference type="SMART" id="SM00731"/>
    </source>
</evidence>
<feature type="domain" description="SprT-like" evidence="1">
    <location>
        <begin position="4"/>
        <end position="147"/>
    </location>
</feature>
<reference evidence="3" key="1">
    <citation type="submission" date="2016-10" db="EMBL/GenBank/DDBJ databases">
        <authorList>
            <person name="Varghese N."/>
            <person name="Submissions S."/>
        </authorList>
    </citation>
    <scope>NUCLEOTIDE SEQUENCE [LARGE SCALE GENOMIC DNA]</scope>
    <source>
        <strain evidence="3">DSM 4771</strain>
    </source>
</reference>
<organism evidence="2 3">
    <name type="scientific">Salimicrobium halophilum</name>
    <dbReference type="NCBI Taxonomy" id="86666"/>
    <lineage>
        <taxon>Bacteria</taxon>
        <taxon>Bacillati</taxon>
        <taxon>Bacillota</taxon>
        <taxon>Bacilli</taxon>
        <taxon>Bacillales</taxon>
        <taxon>Bacillaceae</taxon>
        <taxon>Salimicrobium</taxon>
    </lineage>
</organism>
<dbReference type="Pfam" id="PF17283">
    <property type="entry name" value="Zn_ribbon_SprT"/>
    <property type="match status" value="1"/>
</dbReference>
<accession>A0A1G8VQX2</accession>
<dbReference type="NCBIfam" id="NF003339">
    <property type="entry name" value="PRK04351.1"/>
    <property type="match status" value="1"/>
</dbReference>
<proteinExistence type="predicted"/>
<dbReference type="AlphaFoldDB" id="A0A1G8VQX2"/>
<keyword evidence="3" id="KW-1185">Reference proteome</keyword>
<dbReference type="OrthoDB" id="9799909at2"/>
<sequence length="151" mass="18199">MTDEQLLEWTRQISADQFGREFKDHISFNKRLRTTGGRYLPGKRKIEINPSYLDEWGKDEVEGIIKHELCHYHLHIEGKGYNHRDKEFRQLLKETNSPRHCTPLPSAKRRPMHEYKCETCGYLYKRQRRVDVKKYRCGRCKGILKKLKESY</sequence>
<dbReference type="InterPro" id="IPR006640">
    <property type="entry name" value="SprT-like_domain"/>
</dbReference>
<name>A0A1G8VQX2_9BACI</name>
<evidence type="ECO:0000313" key="3">
    <source>
        <dbReference type="Proteomes" id="UP000199225"/>
    </source>
</evidence>
<dbReference type="GO" id="GO:0006950">
    <property type="term" value="P:response to stress"/>
    <property type="evidence" value="ECO:0007669"/>
    <property type="project" value="UniProtKB-ARBA"/>
</dbReference>
<protein>
    <submittedName>
        <fullName evidence="2">SprT-like protein</fullName>
    </submittedName>
</protein>
<dbReference type="SMART" id="SM00731">
    <property type="entry name" value="SprT"/>
    <property type="match status" value="1"/>
</dbReference>
<evidence type="ECO:0000313" key="2">
    <source>
        <dbReference type="EMBL" id="SDJ67795.1"/>
    </source>
</evidence>
<dbReference type="Pfam" id="PF10263">
    <property type="entry name" value="SprT-like"/>
    <property type="match status" value="1"/>
</dbReference>